<dbReference type="Gene3D" id="1.10.760.10">
    <property type="entry name" value="Cytochrome c-like domain"/>
    <property type="match status" value="1"/>
</dbReference>
<evidence type="ECO:0000256" key="3">
    <source>
        <dbReference type="ARBA" id="ARBA00023004"/>
    </source>
</evidence>
<feature type="transmembrane region" description="Helical" evidence="7">
    <location>
        <begin position="6"/>
        <end position="26"/>
    </location>
</feature>
<dbReference type="Pfam" id="PF13442">
    <property type="entry name" value="Cytochrome_CBB3"/>
    <property type="match status" value="1"/>
</dbReference>
<feature type="domain" description="Cytochrome c" evidence="8">
    <location>
        <begin position="191"/>
        <end position="271"/>
    </location>
</feature>
<dbReference type="InterPro" id="IPR036909">
    <property type="entry name" value="Cyt_c-like_dom_sf"/>
</dbReference>
<dbReference type="Pfam" id="PF14715">
    <property type="entry name" value="FixP_N"/>
    <property type="match status" value="1"/>
</dbReference>
<dbReference type="PANTHER" id="PTHR33751">
    <property type="entry name" value="CBB3-TYPE CYTOCHROME C OXIDASE SUBUNIT FIXP"/>
    <property type="match status" value="1"/>
</dbReference>
<dbReference type="SUPFAM" id="SSF46626">
    <property type="entry name" value="Cytochrome c"/>
    <property type="match status" value="1"/>
</dbReference>
<comment type="caution">
    <text evidence="9">The sequence shown here is derived from an EMBL/GenBank/DDBJ whole genome shotgun (WGS) entry which is preliminary data.</text>
</comment>
<dbReference type="PROSITE" id="PS51007">
    <property type="entry name" value="CYTC"/>
    <property type="match status" value="1"/>
</dbReference>
<evidence type="ECO:0000313" key="10">
    <source>
        <dbReference type="Proteomes" id="UP000615760"/>
    </source>
</evidence>
<evidence type="ECO:0000256" key="1">
    <source>
        <dbReference type="ARBA" id="ARBA00022617"/>
    </source>
</evidence>
<keyword evidence="7" id="KW-0812">Transmembrane</keyword>
<evidence type="ECO:0000256" key="7">
    <source>
        <dbReference type="SAM" id="Phobius"/>
    </source>
</evidence>
<evidence type="ECO:0000259" key="8">
    <source>
        <dbReference type="PROSITE" id="PS51007"/>
    </source>
</evidence>
<keyword evidence="10" id="KW-1185">Reference proteome</keyword>
<accession>A0ABQ1K084</accession>
<feature type="transmembrane region" description="Helical" evidence="7">
    <location>
        <begin position="38"/>
        <end position="61"/>
    </location>
</feature>
<name>A0ABQ1K084_9FLAO</name>
<feature type="compositionally biased region" description="Acidic residues" evidence="6">
    <location>
        <begin position="289"/>
        <end position="316"/>
    </location>
</feature>
<dbReference type="RefSeq" id="WP_188621192.1">
    <property type="nucleotide sequence ID" value="NZ_BMJE01000005.1"/>
</dbReference>
<evidence type="ECO:0000256" key="4">
    <source>
        <dbReference type="PROSITE-ProRule" id="PRU00433"/>
    </source>
</evidence>
<evidence type="ECO:0000256" key="5">
    <source>
        <dbReference type="SAM" id="Coils"/>
    </source>
</evidence>
<dbReference type="InterPro" id="IPR032858">
    <property type="entry name" value="CcoP_N"/>
</dbReference>
<reference evidence="10" key="1">
    <citation type="journal article" date="2019" name="Int. J. Syst. Evol. Microbiol.">
        <title>The Global Catalogue of Microorganisms (GCM) 10K type strain sequencing project: providing services to taxonomists for standard genome sequencing and annotation.</title>
        <authorList>
            <consortium name="The Broad Institute Genomics Platform"/>
            <consortium name="The Broad Institute Genome Sequencing Center for Infectious Disease"/>
            <person name="Wu L."/>
            <person name="Ma J."/>
        </authorList>
    </citation>
    <scope>NUCLEOTIDE SEQUENCE [LARGE SCALE GENOMIC DNA]</scope>
    <source>
        <strain evidence="10">CGMCC 1.15461</strain>
    </source>
</reference>
<keyword evidence="7" id="KW-1133">Transmembrane helix</keyword>
<protein>
    <submittedName>
        <fullName evidence="9">Cytochrome c oxidase subunit III</fullName>
    </submittedName>
</protein>
<feature type="coiled-coil region" evidence="5">
    <location>
        <begin position="154"/>
        <end position="181"/>
    </location>
</feature>
<keyword evidence="3 4" id="KW-0408">Iron</keyword>
<keyword evidence="7" id="KW-0472">Membrane</keyword>
<keyword evidence="2 4" id="KW-0479">Metal-binding</keyword>
<feature type="transmembrane region" description="Helical" evidence="7">
    <location>
        <begin position="126"/>
        <end position="147"/>
    </location>
</feature>
<dbReference type="EMBL" id="BMJE01000005">
    <property type="protein sequence ID" value="GGB80211.1"/>
    <property type="molecule type" value="Genomic_DNA"/>
</dbReference>
<feature type="region of interest" description="Disordered" evidence="6">
    <location>
        <begin position="289"/>
        <end position="327"/>
    </location>
</feature>
<keyword evidence="1 4" id="KW-0349">Heme</keyword>
<evidence type="ECO:0000313" key="9">
    <source>
        <dbReference type="EMBL" id="GGB80211.1"/>
    </source>
</evidence>
<dbReference type="InterPro" id="IPR050597">
    <property type="entry name" value="Cytochrome_c_Oxidase_Subunit"/>
</dbReference>
<dbReference type="InterPro" id="IPR009056">
    <property type="entry name" value="Cyt_c-like_dom"/>
</dbReference>
<dbReference type="Proteomes" id="UP000615760">
    <property type="component" value="Unassembled WGS sequence"/>
</dbReference>
<dbReference type="Gene3D" id="6.10.280.130">
    <property type="match status" value="1"/>
</dbReference>
<evidence type="ECO:0000256" key="2">
    <source>
        <dbReference type="ARBA" id="ARBA00022723"/>
    </source>
</evidence>
<sequence length="327" mass="36211">MKKLIPAYVRVPVLFALVVMALEYFIDSGDKPAFIKYPMVSVFLFVFLFLQIAIEIVISAIDRVTYAMLTDEQKERLAAAETSFSIKNSKLYKMLTRSKSIEREGEIMMDHDYDGIKELDNVLPPWWVGLFYATIIFGLIYLVRFHIIGDYDQKQEFEMEMAEAKKAVDAYKSTAKDLIDAESVTLLTEGADLAQGKTIFENTCAACHRADGGGSIGPNLTDKYWILGGGIKNVFHTISEGGRDGKGMVAWKATLRPNEIQRVASYVLSLQGTNPADAKEPEGEIWVDENAEATDADAGETTDAVEESEQTEETSDVAEGTPEVAAN</sequence>
<proteinExistence type="predicted"/>
<keyword evidence="5" id="KW-0175">Coiled coil</keyword>
<gene>
    <name evidence="9" type="primary">ccoP</name>
    <name evidence="9" type="ORF">GCM10007424_20410</name>
</gene>
<dbReference type="PANTHER" id="PTHR33751:SF1">
    <property type="entry name" value="CBB3-TYPE CYTOCHROME C OXIDASE SUBUNIT FIXP"/>
    <property type="match status" value="1"/>
</dbReference>
<evidence type="ECO:0000256" key="6">
    <source>
        <dbReference type="SAM" id="MobiDB-lite"/>
    </source>
</evidence>
<dbReference type="InterPro" id="IPR038414">
    <property type="entry name" value="CcoP_N_sf"/>
</dbReference>
<organism evidence="9 10">
    <name type="scientific">Flavobacterium suaedae</name>
    <dbReference type="NCBI Taxonomy" id="1767027"/>
    <lineage>
        <taxon>Bacteria</taxon>
        <taxon>Pseudomonadati</taxon>
        <taxon>Bacteroidota</taxon>
        <taxon>Flavobacteriia</taxon>
        <taxon>Flavobacteriales</taxon>
        <taxon>Flavobacteriaceae</taxon>
        <taxon>Flavobacterium</taxon>
    </lineage>
</organism>